<dbReference type="GO" id="GO:0016987">
    <property type="term" value="F:sigma factor activity"/>
    <property type="evidence" value="ECO:0007669"/>
    <property type="project" value="UniProtKB-KW"/>
</dbReference>
<dbReference type="InterPro" id="IPR013324">
    <property type="entry name" value="RNA_pol_sigma_r3/r4-like"/>
</dbReference>
<dbReference type="NCBIfam" id="TIGR02937">
    <property type="entry name" value="sigma70-ECF"/>
    <property type="match status" value="1"/>
</dbReference>
<dbReference type="SUPFAM" id="SSF88659">
    <property type="entry name" value="Sigma3 and sigma4 domains of RNA polymerase sigma factors"/>
    <property type="match status" value="1"/>
</dbReference>
<dbReference type="OrthoDB" id="9150024at2"/>
<dbReference type="PANTHER" id="PTHR43133:SF46">
    <property type="entry name" value="RNA POLYMERASE SIGMA-70 FACTOR ECF SUBFAMILY"/>
    <property type="match status" value="1"/>
</dbReference>
<dbReference type="Gene3D" id="1.10.10.10">
    <property type="entry name" value="Winged helix-like DNA-binding domain superfamily/Winged helix DNA-binding domain"/>
    <property type="match status" value="1"/>
</dbReference>
<evidence type="ECO:0000256" key="1">
    <source>
        <dbReference type="ARBA" id="ARBA00010641"/>
    </source>
</evidence>
<dbReference type="InterPro" id="IPR036388">
    <property type="entry name" value="WH-like_DNA-bd_sf"/>
</dbReference>
<evidence type="ECO:0000256" key="3">
    <source>
        <dbReference type="ARBA" id="ARBA00023082"/>
    </source>
</evidence>
<dbReference type="STRING" id="758820.SAMN00777080_4843"/>
<dbReference type="AlphaFoldDB" id="A0A1W2HBQ8"/>
<dbReference type="Proteomes" id="UP000192333">
    <property type="component" value="Chromosome I"/>
</dbReference>
<evidence type="ECO:0000256" key="2">
    <source>
        <dbReference type="ARBA" id="ARBA00023015"/>
    </source>
</evidence>
<name>A0A1W2HBQ8_9BACT</name>
<dbReference type="PANTHER" id="PTHR43133">
    <property type="entry name" value="RNA POLYMERASE ECF-TYPE SIGMA FACTO"/>
    <property type="match status" value="1"/>
</dbReference>
<evidence type="ECO:0000313" key="5">
    <source>
        <dbReference type="EMBL" id="SMD46162.1"/>
    </source>
</evidence>
<sequence>MTLTLKKNTEPKMLYQQKNTVSNENAQEHVVETVSIEDGVLWDSFREGNESAFIQIYESNFNKLFAYGWRICKKEELVKDAIQDLFIELRRNRSNLGRTDSIKFYLFKCLKRKIIKEEGKWYSNLEEINHGYFFDFTFSHEKYLIDRQIDEEKKQKLNQAIELLSPRKKEVVYYFFYEGMNYQQIQEIMKLDNIKSARNLIYQALGFLRDVLK</sequence>
<keyword evidence="2" id="KW-0805">Transcription regulation</keyword>
<keyword evidence="3" id="KW-0731">Sigma factor</keyword>
<comment type="similarity">
    <text evidence="1">Belongs to the sigma-70 factor family. ECF subfamily.</text>
</comment>
<dbReference type="InterPro" id="IPR013325">
    <property type="entry name" value="RNA_pol_sigma_r2"/>
</dbReference>
<evidence type="ECO:0000256" key="4">
    <source>
        <dbReference type="ARBA" id="ARBA00023163"/>
    </source>
</evidence>
<proteinExistence type="inferred from homology"/>
<keyword evidence="4" id="KW-0804">Transcription</keyword>
<keyword evidence="6" id="KW-1185">Reference proteome</keyword>
<dbReference type="GO" id="GO:0006352">
    <property type="term" value="P:DNA-templated transcription initiation"/>
    <property type="evidence" value="ECO:0007669"/>
    <property type="project" value="InterPro"/>
</dbReference>
<dbReference type="InterPro" id="IPR014284">
    <property type="entry name" value="RNA_pol_sigma-70_dom"/>
</dbReference>
<dbReference type="SUPFAM" id="SSF88946">
    <property type="entry name" value="Sigma2 domain of RNA polymerase sigma factors"/>
    <property type="match status" value="1"/>
</dbReference>
<evidence type="ECO:0000313" key="6">
    <source>
        <dbReference type="Proteomes" id="UP000192333"/>
    </source>
</evidence>
<accession>A0A1W2HBQ8</accession>
<dbReference type="EMBL" id="LT838813">
    <property type="protein sequence ID" value="SMD46162.1"/>
    <property type="molecule type" value="Genomic_DNA"/>
</dbReference>
<dbReference type="InterPro" id="IPR039425">
    <property type="entry name" value="RNA_pol_sigma-70-like"/>
</dbReference>
<dbReference type="RefSeq" id="WP_157370284.1">
    <property type="nucleotide sequence ID" value="NZ_LT838813.1"/>
</dbReference>
<reference evidence="6" key="1">
    <citation type="submission" date="2017-04" db="EMBL/GenBank/DDBJ databases">
        <authorList>
            <person name="Varghese N."/>
            <person name="Submissions S."/>
        </authorList>
    </citation>
    <scope>NUCLEOTIDE SEQUENCE [LARGE SCALE GENOMIC DNA]</scope>
    <source>
        <strain evidence="6">DSM 16537</strain>
    </source>
</reference>
<organism evidence="5 6">
    <name type="scientific">Aquiflexum balticum DSM 16537</name>
    <dbReference type="NCBI Taxonomy" id="758820"/>
    <lineage>
        <taxon>Bacteria</taxon>
        <taxon>Pseudomonadati</taxon>
        <taxon>Bacteroidota</taxon>
        <taxon>Cytophagia</taxon>
        <taxon>Cytophagales</taxon>
        <taxon>Cyclobacteriaceae</taxon>
        <taxon>Aquiflexum</taxon>
    </lineage>
</organism>
<dbReference type="Gene3D" id="1.10.1740.10">
    <property type="match status" value="1"/>
</dbReference>
<gene>
    <name evidence="5" type="ORF">SAMN00777080_4843</name>
</gene>
<protein>
    <submittedName>
        <fullName evidence="5">RNA polymerase sigma factor, sigma-70 family</fullName>
    </submittedName>
</protein>